<feature type="region of interest" description="Disordered" evidence="1">
    <location>
        <begin position="308"/>
        <end position="332"/>
    </location>
</feature>
<evidence type="ECO:0000313" key="3">
    <source>
        <dbReference type="Proteomes" id="UP000054567"/>
    </source>
</evidence>
<dbReference type="Proteomes" id="UP000054567">
    <property type="component" value="Unassembled WGS sequence"/>
</dbReference>
<name>A0A0J6I108_COCPO</name>
<dbReference type="AlphaFoldDB" id="A0A0J6I108"/>
<reference evidence="3" key="3">
    <citation type="journal article" date="2010" name="Genome Res.">
        <title>Population genomic sequencing of Coccidioides fungi reveals recent hybridization and transposon control.</title>
        <authorList>
            <person name="Neafsey D.E."/>
            <person name="Barker B.M."/>
            <person name="Sharpton T.J."/>
            <person name="Stajich J.E."/>
            <person name="Park D.J."/>
            <person name="Whiston E."/>
            <person name="Hung C.-Y."/>
            <person name="McMahan C."/>
            <person name="White J."/>
            <person name="Sykes S."/>
            <person name="Heiman D."/>
            <person name="Young S."/>
            <person name="Zeng Q."/>
            <person name="Abouelleil A."/>
            <person name="Aftuck L."/>
            <person name="Bessette D."/>
            <person name="Brown A."/>
            <person name="FitzGerald M."/>
            <person name="Lui A."/>
            <person name="Macdonald J.P."/>
            <person name="Priest M."/>
            <person name="Orbach M.J."/>
            <person name="Galgiani J.N."/>
            <person name="Kirkland T.N."/>
            <person name="Cole G.T."/>
            <person name="Birren B.W."/>
            <person name="Henn M.R."/>
            <person name="Taylor J.W."/>
            <person name="Rounsley S.D."/>
        </authorList>
    </citation>
    <scope>NUCLEOTIDE SEQUENCE [LARGE SCALE GENOMIC DNA]</scope>
    <source>
        <strain evidence="3">RMSCC 3488</strain>
    </source>
</reference>
<accession>A0A0J6I108</accession>
<dbReference type="EMBL" id="DS268109">
    <property type="protein sequence ID" value="KMM64962.1"/>
    <property type="molecule type" value="Genomic_DNA"/>
</dbReference>
<gene>
    <name evidence="2" type="ORF">CPAG_01314</name>
</gene>
<organism evidence="2 3">
    <name type="scientific">Coccidioides posadasii RMSCC 3488</name>
    <dbReference type="NCBI Taxonomy" id="454284"/>
    <lineage>
        <taxon>Eukaryota</taxon>
        <taxon>Fungi</taxon>
        <taxon>Dikarya</taxon>
        <taxon>Ascomycota</taxon>
        <taxon>Pezizomycotina</taxon>
        <taxon>Eurotiomycetes</taxon>
        <taxon>Eurotiomycetidae</taxon>
        <taxon>Onygenales</taxon>
        <taxon>Onygenaceae</taxon>
        <taxon>Coccidioides</taxon>
    </lineage>
</organism>
<reference evidence="2 3" key="1">
    <citation type="submission" date="2007-06" db="EMBL/GenBank/DDBJ databases">
        <title>The Genome Sequence of Coccidioides posadasii RMSCC_3488.</title>
        <authorList>
            <consortium name="Coccidioides Genome Resources Consortium"/>
            <consortium name="The Broad Institute Genome Sequencing Platform"/>
            <person name="Henn M.R."/>
            <person name="Sykes S."/>
            <person name="Young S."/>
            <person name="Jaffe D."/>
            <person name="Berlin A."/>
            <person name="Alvarez P."/>
            <person name="Butler J."/>
            <person name="Gnerre S."/>
            <person name="Grabherr M."/>
            <person name="Mauceli E."/>
            <person name="Brockman W."/>
            <person name="Kodira C."/>
            <person name="Alvarado L."/>
            <person name="Zeng Q."/>
            <person name="Crawford M."/>
            <person name="Antoine C."/>
            <person name="Devon K."/>
            <person name="Galgiani J."/>
            <person name="Orsborn K."/>
            <person name="Lewis M.L."/>
            <person name="Nusbaum C."/>
            <person name="Galagan J."/>
            <person name="Birren B."/>
        </authorList>
    </citation>
    <scope>NUCLEOTIDE SEQUENCE [LARGE SCALE GENOMIC DNA]</scope>
    <source>
        <strain evidence="2 3">RMSCC 3488</strain>
    </source>
</reference>
<reference evidence="3" key="2">
    <citation type="journal article" date="2009" name="Genome Res.">
        <title>Comparative genomic analyses of the human fungal pathogens Coccidioides and their relatives.</title>
        <authorList>
            <person name="Sharpton T.J."/>
            <person name="Stajich J.E."/>
            <person name="Rounsley S.D."/>
            <person name="Gardner M.J."/>
            <person name="Wortman J.R."/>
            <person name="Jordar V.S."/>
            <person name="Maiti R."/>
            <person name="Kodira C.D."/>
            <person name="Neafsey D.E."/>
            <person name="Zeng Q."/>
            <person name="Hung C.-Y."/>
            <person name="McMahan C."/>
            <person name="Muszewska A."/>
            <person name="Grynberg M."/>
            <person name="Mandel M.A."/>
            <person name="Kellner E.M."/>
            <person name="Barker B.M."/>
            <person name="Galgiani J.N."/>
            <person name="Orbach M.J."/>
            <person name="Kirkland T.N."/>
            <person name="Cole G.T."/>
            <person name="Henn M.R."/>
            <person name="Birren B.W."/>
            <person name="Taylor J.W."/>
        </authorList>
    </citation>
    <scope>NUCLEOTIDE SEQUENCE [LARGE SCALE GENOMIC DNA]</scope>
    <source>
        <strain evidence="3">RMSCC 3488</strain>
    </source>
</reference>
<proteinExistence type="predicted"/>
<evidence type="ECO:0000313" key="2">
    <source>
        <dbReference type="EMBL" id="KMM64962.1"/>
    </source>
</evidence>
<evidence type="ECO:0000256" key="1">
    <source>
        <dbReference type="SAM" id="MobiDB-lite"/>
    </source>
</evidence>
<dbReference type="VEuPathDB" id="FungiDB:CPAG_01314"/>
<feature type="compositionally biased region" description="Low complexity" evidence="1">
    <location>
        <begin position="308"/>
        <end position="326"/>
    </location>
</feature>
<protein>
    <submittedName>
        <fullName evidence="2">Uncharacterized protein</fullName>
    </submittedName>
</protein>
<sequence>MLAKDLKLHRIWRVLFLENGQLPPLVRVGPEIERRCPDSFAPDMRTKDGNAIIERVNWAPSTIAFVRIISPDDPPWPNKIVTMQRTLAAKAEDGFARVTGDARGPGYGFFPPLSWGPAASSFGGGGSWGLFSPSTTRFCIVPPRGSSSLAVRLLHFLFYSRSSHLPGSRFCTPPPWPATTAGRVLSQPGSSHSAKGAVKRDRQATIPQTQGGASVVLQHLIRASSTRTGGQGRVYIISRPPTPCPFEFGDSSTAELKYSPFLGSCTSFEENFRKAWALGHFLPGLEPSVAVDAPNPGFAIILCSPSSSASSARSSARSSSSSSSSSFPGSRG</sequence>